<comment type="similarity">
    <text evidence="7">Belongs to the class-II aminoacyl-tRNA synthetase family.</text>
</comment>
<dbReference type="EMBL" id="JBITLV010000004">
    <property type="protein sequence ID" value="MFI7587933.1"/>
    <property type="molecule type" value="Genomic_DNA"/>
</dbReference>
<feature type="binding site" evidence="7">
    <location>
        <position position="422"/>
    </location>
    <ligand>
        <name>Mg(2+)</name>
        <dbReference type="ChEBI" id="CHEBI:18420"/>
        <label>2</label>
    </ligand>
</feature>
<sequence length="503" mass="55540">MSDQPTHETDDEPDDLPEQLRIRREKRERLLAEGHDPYPVTVGRTHTLAEVRAQYGDLEPDTGTGQVVTVAGRVVFVRVGGKLCFATLQEGDGSRLQVMVSLDGVGEESLAAFKTDVDLGDFLAVTGEVISSRRGELSVLAGSWTIAAKALRPLPVLHKELSEESRVRQRYVDLIVRPAARDVVRTRAGVVRSLRESFHRRDFLEIETPMLQVLHGGASARPFKTHMNAFDIDLYLRIAPELYLKRAVVGGIERVFEINRNFRNEGADSSHAPEFAMIEAYEAYGDYDTIGALTRDLVQEAAVAVHGSTTVTLADGTDYDLGGDWATVTMYGSLSEAAGREVGPQSEMAELVELADKHDVPVLERYGPGKLAEELFEALVVPDLYAPTFVRDYPVETSPLTRAHRSVEGVAEKWDLYVRSFELGTGYSELVDPVVQRERFLAQAKLASAGDDEAMRLDEDFLRAMEYGMPPSGGMGMGLDRLLMAITGLGIRETIMFPLVKPE</sequence>
<comment type="subcellular location">
    <subcellularLocation>
        <location evidence="7">Cytoplasm</location>
    </subcellularLocation>
</comment>
<reference evidence="10 11" key="1">
    <citation type="submission" date="2024-10" db="EMBL/GenBank/DDBJ databases">
        <title>The Natural Products Discovery Center: Release of the First 8490 Sequenced Strains for Exploring Actinobacteria Biosynthetic Diversity.</title>
        <authorList>
            <person name="Kalkreuter E."/>
            <person name="Kautsar S.A."/>
            <person name="Yang D."/>
            <person name="Bader C.D."/>
            <person name="Teijaro C.N."/>
            <person name="Fluegel L."/>
            <person name="Davis C.M."/>
            <person name="Simpson J.R."/>
            <person name="Lauterbach L."/>
            <person name="Steele A.D."/>
            <person name="Gui C."/>
            <person name="Meng S."/>
            <person name="Li G."/>
            <person name="Viehrig K."/>
            <person name="Ye F."/>
            <person name="Su P."/>
            <person name="Kiefer A.F."/>
            <person name="Nichols A."/>
            <person name="Cepeda A.J."/>
            <person name="Yan W."/>
            <person name="Fan B."/>
            <person name="Jiang Y."/>
            <person name="Adhikari A."/>
            <person name="Zheng C.-J."/>
            <person name="Schuster L."/>
            <person name="Cowan T.M."/>
            <person name="Smanski M.J."/>
            <person name="Chevrette M.G."/>
            <person name="De Carvalho L.P.S."/>
            <person name="Shen B."/>
        </authorList>
    </citation>
    <scope>NUCLEOTIDE SEQUENCE [LARGE SCALE GENOMIC DNA]</scope>
    <source>
        <strain evidence="10 11">NPDC049639</strain>
    </source>
</reference>
<dbReference type="InterPro" id="IPR012340">
    <property type="entry name" value="NA-bd_OB-fold"/>
</dbReference>
<evidence type="ECO:0000256" key="2">
    <source>
        <dbReference type="ARBA" id="ARBA00022723"/>
    </source>
</evidence>
<evidence type="ECO:0000256" key="5">
    <source>
        <dbReference type="ARBA" id="ARBA00023146"/>
    </source>
</evidence>
<dbReference type="Gene3D" id="2.40.50.140">
    <property type="entry name" value="Nucleic acid-binding proteins"/>
    <property type="match status" value="1"/>
</dbReference>
<accession>A0ABW8APM3</accession>
<keyword evidence="11" id="KW-1185">Reference proteome</keyword>
<dbReference type="Proteomes" id="UP001612915">
    <property type="component" value="Unassembled WGS sequence"/>
</dbReference>
<dbReference type="CDD" id="cd04322">
    <property type="entry name" value="LysRS_N"/>
    <property type="match status" value="1"/>
</dbReference>
<evidence type="ECO:0000256" key="4">
    <source>
        <dbReference type="ARBA" id="ARBA00022840"/>
    </source>
</evidence>
<dbReference type="InterPro" id="IPR018149">
    <property type="entry name" value="Lys-tRNA-synth_II_C"/>
</dbReference>
<dbReference type="InterPro" id="IPR045864">
    <property type="entry name" value="aa-tRNA-synth_II/BPL/LPL"/>
</dbReference>
<dbReference type="InterPro" id="IPR044136">
    <property type="entry name" value="Lys-tRNA-ligase_II_N"/>
</dbReference>
<evidence type="ECO:0000256" key="1">
    <source>
        <dbReference type="ARBA" id="ARBA00022598"/>
    </source>
</evidence>
<keyword evidence="4 7" id="KW-0067">ATP-binding</keyword>
<dbReference type="Pfam" id="PF00152">
    <property type="entry name" value="tRNA-synt_2"/>
    <property type="match status" value="1"/>
</dbReference>
<feature type="domain" description="Aminoacyl-transfer RNA synthetases class-II family profile" evidence="9">
    <location>
        <begin position="190"/>
        <end position="502"/>
    </location>
</feature>
<keyword evidence="7" id="KW-0648">Protein biosynthesis</keyword>
<dbReference type="SUPFAM" id="SSF50249">
    <property type="entry name" value="Nucleic acid-binding proteins"/>
    <property type="match status" value="1"/>
</dbReference>
<dbReference type="InterPro" id="IPR002313">
    <property type="entry name" value="Lys-tRNA-ligase_II"/>
</dbReference>
<proteinExistence type="inferred from homology"/>
<dbReference type="HAMAP" id="MF_00252">
    <property type="entry name" value="Lys_tRNA_synth_class2"/>
    <property type="match status" value="1"/>
</dbReference>
<keyword evidence="1 7" id="KW-0436">Ligase</keyword>
<evidence type="ECO:0000313" key="11">
    <source>
        <dbReference type="Proteomes" id="UP001612915"/>
    </source>
</evidence>
<feature type="binding site" evidence="7">
    <location>
        <position position="422"/>
    </location>
    <ligand>
        <name>Mg(2+)</name>
        <dbReference type="ChEBI" id="CHEBI:18420"/>
        <label>1</label>
    </ligand>
</feature>
<keyword evidence="7 8" id="KW-0460">Magnesium</keyword>
<keyword evidence="5 7" id="KW-0030">Aminoacyl-tRNA synthetase</keyword>
<feature type="binding site" evidence="7">
    <location>
        <position position="415"/>
    </location>
    <ligand>
        <name>Mg(2+)</name>
        <dbReference type="ChEBI" id="CHEBI:18420"/>
        <label>1</label>
    </ligand>
</feature>
<protein>
    <recommendedName>
        <fullName evidence="7">Lysine--tRNA ligase</fullName>
        <ecNumber evidence="7">6.1.1.6</ecNumber>
    </recommendedName>
    <alternativeName>
        <fullName evidence="7">Lysyl-tRNA synthetase</fullName>
        <shortName evidence="7">LysRS</shortName>
    </alternativeName>
</protein>
<dbReference type="PROSITE" id="PS50862">
    <property type="entry name" value="AA_TRNA_LIGASE_II"/>
    <property type="match status" value="1"/>
</dbReference>
<dbReference type="EC" id="6.1.1.6" evidence="7"/>
<dbReference type="InterPro" id="IPR004364">
    <property type="entry name" value="Aa-tRNA-synt_II"/>
</dbReference>
<name>A0ABW8APM3_9ACTN</name>
<comment type="cofactor">
    <cofactor evidence="7 8">
        <name>Mg(2+)</name>
        <dbReference type="ChEBI" id="CHEBI:18420"/>
    </cofactor>
    <text evidence="7 8">Binds 3 Mg(2+) ions per subunit.</text>
</comment>
<keyword evidence="7" id="KW-0963">Cytoplasm</keyword>
<evidence type="ECO:0000256" key="7">
    <source>
        <dbReference type="HAMAP-Rule" id="MF_00252"/>
    </source>
</evidence>
<dbReference type="PRINTS" id="PR00982">
    <property type="entry name" value="TRNASYNTHLYS"/>
</dbReference>
<organism evidence="10 11">
    <name type="scientific">Spongisporangium articulatum</name>
    <dbReference type="NCBI Taxonomy" id="3362603"/>
    <lineage>
        <taxon>Bacteria</taxon>
        <taxon>Bacillati</taxon>
        <taxon>Actinomycetota</taxon>
        <taxon>Actinomycetes</taxon>
        <taxon>Kineosporiales</taxon>
        <taxon>Kineosporiaceae</taxon>
        <taxon>Spongisporangium</taxon>
    </lineage>
</organism>
<comment type="catalytic activity">
    <reaction evidence="6 7 8">
        <text>tRNA(Lys) + L-lysine + ATP = L-lysyl-tRNA(Lys) + AMP + diphosphate</text>
        <dbReference type="Rhea" id="RHEA:20792"/>
        <dbReference type="Rhea" id="RHEA-COMP:9696"/>
        <dbReference type="Rhea" id="RHEA-COMP:9697"/>
        <dbReference type="ChEBI" id="CHEBI:30616"/>
        <dbReference type="ChEBI" id="CHEBI:32551"/>
        <dbReference type="ChEBI" id="CHEBI:33019"/>
        <dbReference type="ChEBI" id="CHEBI:78442"/>
        <dbReference type="ChEBI" id="CHEBI:78529"/>
        <dbReference type="ChEBI" id="CHEBI:456215"/>
        <dbReference type="EC" id="6.1.1.6"/>
    </reaction>
</comment>
<dbReference type="Gene3D" id="3.30.930.10">
    <property type="entry name" value="Bira Bifunctional Protein, Domain 2"/>
    <property type="match status" value="1"/>
</dbReference>
<dbReference type="InterPro" id="IPR006195">
    <property type="entry name" value="aa-tRNA-synth_II"/>
</dbReference>
<dbReference type="GO" id="GO:0004824">
    <property type="term" value="F:lysine-tRNA ligase activity"/>
    <property type="evidence" value="ECO:0007669"/>
    <property type="project" value="UniProtKB-EC"/>
</dbReference>
<dbReference type="InterPro" id="IPR004365">
    <property type="entry name" value="NA-bd_OB_tRNA"/>
</dbReference>
<dbReference type="NCBIfam" id="TIGR00499">
    <property type="entry name" value="lysS_bact"/>
    <property type="match status" value="1"/>
</dbReference>
<keyword evidence="2 7" id="KW-0479">Metal-binding</keyword>
<dbReference type="PANTHER" id="PTHR42918">
    <property type="entry name" value="LYSYL-TRNA SYNTHETASE"/>
    <property type="match status" value="1"/>
</dbReference>
<keyword evidence="3 7" id="KW-0547">Nucleotide-binding</keyword>
<evidence type="ECO:0000313" key="10">
    <source>
        <dbReference type="EMBL" id="MFI7587933.1"/>
    </source>
</evidence>
<comment type="caution">
    <text evidence="10">The sequence shown here is derived from an EMBL/GenBank/DDBJ whole genome shotgun (WGS) entry which is preliminary data.</text>
</comment>
<dbReference type="Pfam" id="PF01336">
    <property type="entry name" value="tRNA_anti-codon"/>
    <property type="match status" value="1"/>
</dbReference>
<dbReference type="RefSeq" id="WP_398280595.1">
    <property type="nucleotide sequence ID" value="NZ_JBITLV010000004.1"/>
</dbReference>
<evidence type="ECO:0000259" key="9">
    <source>
        <dbReference type="PROSITE" id="PS50862"/>
    </source>
</evidence>
<gene>
    <name evidence="7 10" type="primary">lysS</name>
    <name evidence="10" type="ORF">ACIB24_12745</name>
</gene>
<dbReference type="PANTHER" id="PTHR42918:SF15">
    <property type="entry name" value="LYSINE--TRNA LIGASE, CHLOROPLASTIC_MITOCHONDRIAL"/>
    <property type="match status" value="1"/>
</dbReference>
<dbReference type="NCBIfam" id="NF001756">
    <property type="entry name" value="PRK00484.1"/>
    <property type="match status" value="1"/>
</dbReference>
<dbReference type="SUPFAM" id="SSF55681">
    <property type="entry name" value="Class II aaRS and biotin synthetases"/>
    <property type="match status" value="1"/>
</dbReference>
<evidence type="ECO:0000256" key="6">
    <source>
        <dbReference type="ARBA" id="ARBA00048573"/>
    </source>
</evidence>
<evidence type="ECO:0000256" key="3">
    <source>
        <dbReference type="ARBA" id="ARBA00022741"/>
    </source>
</evidence>
<comment type="subunit">
    <text evidence="7">Homodimer.</text>
</comment>
<evidence type="ECO:0000256" key="8">
    <source>
        <dbReference type="RuleBase" id="RU000336"/>
    </source>
</evidence>